<dbReference type="InterPro" id="IPR011004">
    <property type="entry name" value="Trimer_LpxA-like_sf"/>
</dbReference>
<dbReference type="InterPro" id="IPR001451">
    <property type="entry name" value="Hexapep"/>
</dbReference>
<dbReference type="EMBL" id="AEJC01000293">
    <property type="protein sequence ID" value="EKX65431.1"/>
    <property type="molecule type" value="Genomic_DNA"/>
</dbReference>
<organism evidence="1 2">
    <name type="scientific">Streptomyces ipomoeae 91-03</name>
    <dbReference type="NCBI Taxonomy" id="698759"/>
    <lineage>
        <taxon>Bacteria</taxon>
        <taxon>Bacillati</taxon>
        <taxon>Actinomycetota</taxon>
        <taxon>Actinomycetes</taxon>
        <taxon>Kitasatosporales</taxon>
        <taxon>Streptomycetaceae</taxon>
        <taxon>Streptomyces</taxon>
    </lineage>
</organism>
<evidence type="ECO:0000313" key="2">
    <source>
        <dbReference type="Proteomes" id="UP000010411"/>
    </source>
</evidence>
<sequence length="394" mass="42238">MEVRMPLLIDSAIPRAHLPADCVAGRDVVIHAHELVIEPGVRLDDGVRLVGDRIHLGREVHLGAGADLRGGHLSIGDNSEIAAGVRVLCADSFSTGPAARICTGVDIVARAFDAGRLLYVGPHSTVGGGGTLESTATVRIGDRVTVGPHNILNANCLIDIGSDVGSGQYVSIWTHGYHFAHSVLDGYSTAFEGVRIGNKVWLGYHCSIMPGADIGDSCIVAAGAVVAKSFPPRRLLAGVPAREKALFEQQPLTDDQAMYEVRQALDAWQRELGWKGMKSDSSGDRWSVHLRGCTRVVELWQDAAQATVLDSSTEGRIVVALDGEPQTSVDGPTVFVLRRGLLLGPTDDLVEDLRDHLRRRTMPCGDTRTFNSITPLPFQRLQQAITPTTDGGKV</sequence>
<dbReference type="InterPro" id="IPR051159">
    <property type="entry name" value="Hexapeptide_acetyltransf"/>
</dbReference>
<comment type="caution">
    <text evidence="1">The sequence shown here is derived from an EMBL/GenBank/DDBJ whole genome shotgun (WGS) entry which is preliminary data.</text>
</comment>
<gene>
    <name evidence="1" type="ORF">STRIP9103_05482</name>
</gene>
<protein>
    <submittedName>
        <fullName evidence="1">Transferase hexapeptide repeat protein</fullName>
    </submittedName>
</protein>
<keyword evidence="2" id="KW-1185">Reference proteome</keyword>
<name>L1KX84_9ACTN</name>
<evidence type="ECO:0000313" key="1">
    <source>
        <dbReference type="EMBL" id="EKX65431.1"/>
    </source>
</evidence>
<dbReference type="Pfam" id="PF00132">
    <property type="entry name" value="Hexapep"/>
    <property type="match status" value="1"/>
</dbReference>
<dbReference type="SUPFAM" id="SSF51161">
    <property type="entry name" value="Trimeric LpxA-like enzymes"/>
    <property type="match status" value="2"/>
</dbReference>
<keyword evidence="1" id="KW-0808">Transferase</keyword>
<reference evidence="1 2" key="1">
    <citation type="submission" date="2012-11" db="EMBL/GenBank/DDBJ databases">
        <authorList>
            <person name="Huguet-Tapia J.C."/>
            <person name="Durkin A.S."/>
            <person name="Pettis G.S."/>
            <person name="Badger J.H."/>
        </authorList>
    </citation>
    <scope>NUCLEOTIDE SEQUENCE [LARGE SCALE GENOMIC DNA]</scope>
    <source>
        <strain evidence="1 2">91-03</strain>
    </source>
</reference>
<dbReference type="Gene3D" id="2.160.10.10">
    <property type="entry name" value="Hexapeptide repeat proteins"/>
    <property type="match status" value="2"/>
</dbReference>
<accession>L1KX84</accession>
<proteinExistence type="predicted"/>
<dbReference type="PANTHER" id="PTHR23416">
    <property type="entry name" value="SIALIC ACID SYNTHASE-RELATED"/>
    <property type="match status" value="1"/>
</dbReference>
<dbReference type="AlphaFoldDB" id="L1KX84"/>
<dbReference type="PATRIC" id="fig|698759.3.peg.3957"/>
<dbReference type="Proteomes" id="UP000010411">
    <property type="component" value="Unassembled WGS sequence"/>
</dbReference>
<dbReference type="GO" id="GO:0016740">
    <property type="term" value="F:transferase activity"/>
    <property type="evidence" value="ECO:0007669"/>
    <property type="project" value="UniProtKB-KW"/>
</dbReference>
<dbReference type="CDD" id="cd04647">
    <property type="entry name" value="LbH_MAT_like"/>
    <property type="match status" value="1"/>
</dbReference>